<evidence type="ECO:0000256" key="3">
    <source>
        <dbReference type="ARBA" id="ARBA00022692"/>
    </source>
</evidence>
<evidence type="ECO:0000256" key="2">
    <source>
        <dbReference type="ARBA" id="ARBA00022475"/>
    </source>
</evidence>
<keyword evidence="4 7" id="KW-1133">Transmembrane helix</keyword>
<dbReference type="AlphaFoldDB" id="A0A8J3ZWX6"/>
<feature type="transmembrane region" description="Helical" evidence="7">
    <location>
        <begin position="333"/>
        <end position="353"/>
    </location>
</feature>
<dbReference type="InterPro" id="IPR050367">
    <property type="entry name" value="APC_superfamily"/>
</dbReference>
<feature type="transmembrane region" description="Helical" evidence="7">
    <location>
        <begin position="232"/>
        <end position="257"/>
    </location>
</feature>
<protein>
    <recommendedName>
        <fullName evidence="10">Amino acid permease-associated region</fullName>
    </recommendedName>
</protein>
<feature type="transmembrane region" description="Helical" evidence="7">
    <location>
        <begin position="405"/>
        <end position="422"/>
    </location>
</feature>
<reference evidence="8" key="1">
    <citation type="submission" date="2021-01" db="EMBL/GenBank/DDBJ databases">
        <title>Whole genome shotgun sequence of Virgisporangium ochraceum NBRC 16418.</title>
        <authorList>
            <person name="Komaki H."/>
            <person name="Tamura T."/>
        </authorList>
    </citation>
    <scope>NUCLEOTIDE SEQUENCE</scope>
    <source>
        <strain evidence="8">NBRC 16418</strain>
    </source>
</reference>
<proteinExistence type="predicted"/>
<keyword evidence="9" id="KW-1185">Reference proteome</keyword>
<dbReference type="InterPro" id="IPR002293">
    <property type="entry name" value="AA/rel_permease1"/>
</dbReference>
<evidence type="ECO:0000256" key="5">
    <source>
        <dbReference type="ARBA" id="ARBA00023136"/>
    </source>
</evidence>
<name>A0A8J3ZWX6_9ACTN</name>
<dbReference type="GO" id="GO:0022857">
    <property type="term" value="F:transmembrane transporter activity"/>
    <property type="evidence" value="ECO:0007669"/>
    <property type="project" value="InterPro"/>
</dbReference>
<evidence type="ECO:0000313" key="9">
    <source>
        <dbReference type="Proteomes" id="UP000635606"/>
    </source>
</evidence>
<feature type="transmembrane region" description="Helical" evidence="7">
    <location>
        <begin position="359"/>
        <end position="384"/>
    </location>
</feature>
<keyword evidence="2" id="KW-1003">Cell membrane</keyword>
<evidence type="ECO:0000256" key="7">
    <source>
        <dbReference type="SAM" id="Phobius"/>
    </source>
</evidence>
<evidence type="ECO:0000313" key="8">
    <source>
        <dbReference type="EMBL" id="GIJ70698.1"/>
    </source>
</evidence>
<dbReference type="EMBL" id="BOPH01000082">
    <property type="protein sequence ID" value="GIJ70698.1"/>
    <property type="molecule type" value="Genomic_DNA"/>
</dbReference>
<comment type="caution">
    <text evidence="8">The sequence shown here is derived from an EMBL/GenBank/DDBJ whole genome shotgun (WGS) entry which is preliminary data.</text>
</comment>
<sequence>MNGTDDQTIGGRFGIAIAAGVPVLVLVSMGPVAALVGNASIVVWLLSALIGLLMAVIFAELAGGYPRVNGGVAVLAAEVLQPRSRALARVAQWSYWFGWSPALAINGLLVGAYVQRIAFPDGPAWTAALIAGLVLVTSATVNHFGMHVGARLQVVLVACVVGVVGLLFFGALAKGNIDLDHLHPFAPSEGWLSGAGVLGLAGALFIAGWSAYGSELALSYAMRYRDGLRQALHVLAFVALVSVFAFGVIPFLLLAVVGPEGLAADPADAFVMLSERSTDIGASVVLGVLVLALLLGLNMIAVASSWTLHQMSTRGDAWPTLGRLNRHGMPARALRFDVGVNLLLIAVLTALARGDTAEVPIAVLAAANVGYFISMTLALAAAWINHRRPVRRGLLRLRSGLARTGPAIAGLNLVLLACAGWAWGWQNIVVGTLMLAGVVGLGAVARRPRRATAPADVTMPPCWGRAEAARHTSDDRNPIHAGERWQQP</sequence>
<feature type="transmembrane region" description="Helical" evidence="7">
    <location>
        <begin position="93"/>
        <end position="113"/>
    </location>
</feature>
<feature type="transmembrane region" description="Helical" evidence="7">
    <location>
        <begin position="12"/>
        <end position="35"/>
    </location>
</feature>
<evidence type="ECO:0000256" key="1">
    <source>
        <dbReference type="ARBA" id="ARBA00004651"/>
    </source>
</evidence>
<organism evidence="8 9">
    <name type="scientific">Virgisporangium ochraceum</name>
    <dbReference type="NCBI Taxonomy" id="65505"/>
    <lineage>
        <taxon>Bacteria</taxon>
        <taxon>Bacillati</taxon>
        <taxon>Actinomycetota</taxon>
        <taxon>Actinomycetes</taxon>
        <taxon>Micromonosporales</taxon>
        <taxon>Micromonosporaceae</taxon>
        <taxon>Virgisporangium</taxon>
    </lineage>
</organism>
<dbReference type="PANTHER" id="PTHR42770:SF7">
    <property type="entry name" value="MEMBRANE PROTEIN"/>
    <property type="match status" value="1"/>
</dbReference>
<dbReference type="PANTHER" id="PTHR42770">
    <property type="entry name" value="AMINO ACID TRANSPORTER-RELATED"/>
    <property type="match status" value="1"/>
</dbReference>
<dbReference type="Pfam" id="PF13520">
    <property type="entry name" value="AA_permease_2"/>
    <property type="match status" value="1"/>
</dbReference>
<feature type="transmembrane region" description="Helical" evidence="7">
    <location>
        <begin position="152"/>
        <end position="171"/>
    </location>
</feature>
<feature type="transmembrane region" description="Helical" evidence="7">
    <location>
        <begin position="280"/>
        <end position="304"/>
    </location>
</feature>
<dbReference type="Gene3D" id="1.20.1740.10">
    <property type="entry name" value="Amino acid/polyamine transporter I"/>
    <property type="match status" value="1"/>
</dbReference>
<comment type="subcellular location">
    <subcellularLocation>
        <location evidence="1">Cell membrane</location>
        <topology evidence="1">Multi-pass membrane protein</topology>
    </subcellularLocation>
</comment>
<dbReference type="RefSeq" id="WP_203930594.1">
    <property type="nucleotide sequence ID" value="NZ_BOPH01000082.1"/>
</dbReference>
<keyword evidence="5 7" id="KW-0472">Membrane</keyword>
<feature type="transmembrane region" description="Helical" evidence="7">
    <location>
        <begin position="125"/>
        <end position="145"/>
    </location>
</feature>
<evidence type="ECO:0000256" key="4">
    <source>
        <dbReference type="ARBA" id="ARBA00022989"/>
    </source>
</evidence>
<evidence type="ECO:0000256" key="6">
    <source>
        <dbReference type="SAM" id="MobiDB-lite"/>
    </source>
</evidence>
<feature type="transmembrane region" description="Helical" evidence="7">
    <location>
        <begin position="428"/>
        <end position="445"/>
    </location>
</feature>
<feature type="transmembrane region" description="Helical" evidence="7">
    <location>
        <begin position="41"/>
        <end position="59"/>
    </location>
</feature>
<feature type="region of interest" description="Disordered" evidence="6">
    <location>
        <begin position="469"/>
        <end position="488"/>
    </location>
</feature>
<gene>
    <name evidence="8" type="ORF">Voc01_056150</name>
</gene>
<dbReference type="PIRSF" id="PIRSF006060">
    <property type="entry name" value="AA_transporter"/>
    <property type="match status" value="1"/>
</dbReference>
<evidence type="ECO:0008006" key="10">
    <source>
        <dbReference type="Google" id="ProtNLM"/>
    </source>
</evidence>
<keyword evidence="3 7" id="KW-0812">Transmembrane</keyword>
<dbReference type="Proteomes" id="UP000635606">
    <property type="component" value="Unassembled WGS sequence"/>
</dbReference>
<accession>A0A8J3ZWX6</accession>
<dbReference type="GO" id="GO:0005886">
    <property type="term" value="C:plasma membrane"/>
    <property type="evidence" value="ECO:0007669"/>
    <property type="project" value="UniProtKB-SubCell"/>
</dbReference>
<feature type="transmembrane region" description="Helical" evidence="7">
    <location>
        <begin position="191"/>
        <end position="212"/>
    </location>
</feature>